<organism evidence="2 3">
    <name type="scientific">Candidatus Ornithospirochaeta avicola</name>
    <dbReference type="NCBI Taxonomy" id="2840896"/>
    <lineage>
        <taxon>Bacteria</taxon>
        <taxon>Pseudomonadati</taxon>
        <taxon>Spirochaetota</taxon>
        <taxon>Spirochaetia</taxon>
        <taxon>Spirochaetales</taxon>
        <taxon>Spirochaetaceae</taxon>
        <taxon>Spirochaetaceae incertae sedis</taxon>
        <taxon>Candidatus Ornithospirochaeta</taxon>
    </lineage>
</organism>
<comment type="function">
    <text evidence="1">Could be involved in insertion of integral membrane proteins into the membrane.</text>
</comment>
<evidence type="ECO:0000313" key="3">
    <source>
        <dbReference type="Proteomes" id="UP000823936"/>
    </source>
</evidence>
<reference evidence="2" key="1">
    <citation type="journal article" date="2021" name="PeerJ">
        <title>Extensive microbial diversity within the chicken gut microbiome revealed by metagenomics and culture.</title>
        <authorList>
            <person name="Gilroy R."/>
            <person name="Ravi A."/>
            <person name="Getino M."/>
            <person name="Pursley I."/>
            <person name="Horton D.L."/>
            <person name="Alikhan N.F."/>
            <person name="Baker D."/>
            <person name="Gharbi K."/>
            <person name="Hall N."/>
            <person name="Watson M."/>
            <person name="Adriaenssens E.M."/>
            <person name="Foster-Nyarko E."/>
            <person name="Jarju S."/>
            <person name="Secka A."/>
            <person name="Antonio M."/>
            <person name="Oren A."/>
            <person name="Chaudhuri R.R."/>
            <person name="La Ragione R."/>
            <person name="Hildebrand F."/>
            <person name="Pallen M.J."/>
        </authorList>
    </citation>
    <scope>NUCLEOTIDE SEQUENCE</scope>
    <source>
        <strain evidence="2">Gambia11-129</strain>
    </source>
</reference>
<reference evidence="2" key="2">
    <citation type="submission" date="2021-04" db="EMBL/GenBank/DDBJ databases">
        <authorList>
            <person name="Gilroy R."/>
        </authorList>
    </citation>
    <scope>NUCLEOTIDE SEQUENCE</scope>
    <source>
        <strain evidence="2">Gambia11-129</strain>
    </source>
</reference>
<dbReference type="HAMAP" id="MF_00386">
    <property type="entry name" value="UPF0161_YidD"/>
    <property type="match status" value="1"/>
</dbReference>
<name>A0A9D1PUR4_9SPIO</name>
<dbReference type="GO" id="GO:0005886">
    <property type="term" value="C:plasma membrane"/>
    <property type="evidence" value="ECO:0007669"/>
    <property type="project" value="UniProtKB-SubCell"/>
</dbReference>
<sequence length="97" mass="11271">MRKILREIFLIPIYLYRGLLSPFFGPSCRYTPSCSSYFIQAVKKHGIIKGAILGFARLFRCRKSFLGGPDPVPETFSLKEIRDRHKIYKKPKGFDKD</sequence>
<evidence type="ECO:0000256" key="1">
    <source>
        <dbReference type="HAMAP-Rule" id="MF_00386"/>
    </source>
</evidence>
<accession>A0A9D1PUR4</accession>
<dbReference type="Proteomes" id="UP000823936">
    <property type="component" value="Unassembled WGS sequence"/>
</dbReference>
<keyword evidence="1" id="KW-1003">Cell membrane</keyword>
<dbReference type="InterPro" id="IPR002696">
    <property type="entry name" value="Membr_insert_effic_factor_YidD"/>
</dbReference>
<proteinExistence type="inferred from homology"/>
<protein>
    <recommendedName>
        <fullName evidence="1">Putative membrane protein insertion efficiency factor</fullName>
    </recommendedName>
</protein>
<dbReference type="EMBL" id="DXHU01000023">
    <property type="protein sequence ID" value="HIV99470.1"/>
    <property type="molecule type" value="Genomic_DNA"/>
</dbReference>
<comment type="similarity">
    <text evidence="1">Belongs to the UPF0161 family.</text>
</comment>
<dbReference type="Pfam" id="PF01809">
    <property type="entry name" value="YidD"/>
    <property type="match status" value="1"/>
</dbReference>
<dbReference type="NCBIfam" id="TIGR00278">
    <property type="entry name" value="membrane protein insertion efficiency factor YidD"/>
    <property type="match status" value="1"/>
</dbReference>
<comment type="subcellular location">
    <subcellularLocation>
        <location evidence="1">Cell membrane</location>
        <topology evidence="1">Peripheral membrane protein</topology>
        <orientation evidence="1">Cytoplasmic side</orientation>
    </subcellularLocation>
</comment>
<dbReference type="PANTHER" id="PTHR33383">
    <property type="entry name" value="MEMBRANE PROTEIN INSERTION EFFICIENCY FACTOR-RELATED"/>
    <property type="match status" value="1"/>
</dbReference>
<comment type="caution">
    <text evidence="2">The sequence shown here is derived from an EMBL/GenBank/DDBJ whole genome shotgun (WGS) entry which is preliminary data.</text>
</comment>
<dbReference type="PANTHER" id="PTHR33383:SF1">
    <property type="entry name" value="MEMBRANE PROTEIN INSERTION EFFICIENCY FACTOR-RELATED"/>
    <property type="match status" value="1"/>
</dbReference>
<keyword evidence="1" id="KW-0472">Membrane</keyword>
<dbReference type="AlphaFoldDB" id="A0A9D1PUR4"/>
<dbReference type="SMART" id="SM01234">
    <property type="entry name" value="Haemolytic"/>
    <property type="match status" value="1"/>
</dbReference>
<evidence type="ECO:0000313" key="2">
    <source>
        <dbReference type="EMBL" id="HIV99470.1"/>
    </source>
</evidence>
<gene>
    <name evidence="2" type="primary">yidD</name>
    <name evidence="2" type="ORF">IAB12_06825</name>
</gene>